<feature type="compositionally biased region" description="Basic and acidic residues" evidence="5">
    <location>
        <begin position="408"/>
        <end position="426"/>
    </location>
</feature>
<name>A0A165EGT4_9APHY</name>
<feature type="domain" description="CNH" evidence="6">
    <location>
        <begin position="34"/>
        <end position="373"/>
    </location>
</feature>
<accession>A0A165EGT4</accession>
<dbReference type="EMBL" id="KV427621">
    <property type="protein sequence ID" value="KZT07023.1"/>
    <property type="molecule type" value="Genomic_DNA"/>
</dbReference>
<keyword evidence="2" id="KW-0813">Transport</keyword>
<dbReference type="STRING" id="1314785.A0A165EGT4"/>
<dbReference type="GO" id="GO:0006914">
    <property type="term" value="P:autophagy"/>
    <property type="evidence" value="ECO:0007669"/>
    <property type="project" value="TreeGrafter"/>
</dbReference>
<proteinExistence type="predicted"/>
<protein>
    <recommendedName>
        <fullName evidence="6">CNH domain-containing protein</fullName>
    </recommendedName>
</protein>
<dbReference type="PANTHER" id="PTHR12894">
    <property type="entry name" value="CNH DOMAIN CONTAINING"/>
    <property type="match status" value="1"/>
</dbReference>
<keyword evidence="8" id="KW-1185">Reference proteome</keyword>
<dbReference type="GO" id="GO:0015031">
    <property type="term" value="P:protein transport"/>
    <property type="evidence" value="ECO:0007669"/>
    <property type="project" value="UniProtKB-KW"/>
</dbReference>
<sequence length="433" mass="47161">MTSAPVAPVDVPPYQLQPLIASVLDRVARPSAPSSTICCAQALGAEIYVGCSDGELLRFALQPGSNVTPDSYSLQSRQSVVVGKPIKEIILVPSISRALLLADGQVYIYTLPSLDMVPSSVIRPIRGVVTIAADEEHLRRPAASASSQGVQPVDFCVIKKSSIEMYSLQERLKYHSPMPLPSGVVVAKRTGQYVCIADERNYSLINLNSGQMFEVLPLNQAGDDFRVKPSVTVINECEFLMLSWTGNNTLGVFITGEGDPVRGTLEWPLYPDALFDEGLSVNGSDYRDTNQSAMEFIVAPQRSAAEEACDCSRNDEAHMTYGIQQRVFCLDYPYTTALLPSDTIEIHNIETLTIVQVVPAPPASPIPTPGAQEAADRNILVACMRGFLVPSTQRLDKLRRTPVRLVRKREPDAEGSARAEPEREAGEGEALMI</sequence>
<keyword evidence="3" id="KW-0963">Cytoplasm</keyword>
<evidence type="ECO:0000256" key="4">
    <source>
        <dbReference type="ARBA" id="ARBA00022927"/>
    </source>
</evidence>
<reference evidence="7 8" key="1">
    <citation type="journal article" date="2016" name="Mol. Biol. Evol.">
        <title>Comparative Genomics of Early-Diverging Mushroom-Forming Fungi Provides Insights into the Origins of Lignocellulose Decay Capabilities.</title>
        <authorList>
            <person name="Nagy L.G."/>
            <person name="Riley R."/>
            <person name="Tritt A."/>
            <person name="Adam C."/>
            <person name="Daum C."/>
            <person name="Floudas D."/>
            <person name="Sun H."/>
            <person name="Yadav J.S."/>
            <person name="Pangilinan J."/>
            <person name="Larsson K.H."/>
            <person name="Matsuura K."/>
            <person name="Barry K."/>
            <person name="Labutti K."/>
            <person name="Kuo R."/>
            <person name="Ohm R.A."/>
            <person name="Bhattacharya S.S."/>
            <person name="Shirouzu T."/>
            <person name="Yoshinaga Y."/>
            <person name="Martin F.M."/>
            <person name="Grigoriev I.V."/>
            <person name="Hibbett D.S."/>
        </authorList>
    </citation>
    <scope>NUCLEOTIDE SEQUENCE [LARGE SCALE GENOMIC DNA]</scope>
    <source>
        <strain evidence="7 8">93-53</strain>
    </source>
</reference>
<dbReference type="Proteomes" id="UP000076871">
    <property type="component" value="Unassembled WGS sequence"/>
</dbReference>
<gene>
    <name evidence="7" type="ORF">LAESUDRAFT_812372</name>
</gene>
<dbReference type="GO" id="GO:0016020">
    <property type="term" value="C:membrane"/>
    <property type="evidence" value="ECO:0007669"/>
    <property type="project" value="TreeGrafter"/>
</dbReference>
<evidence type="ECO:0000256" key="3">
    <source>
        <dbReference type="ARBA" id="ARBA00022490"/>
    </source>
</evidence>
<dbReference type="PROSITE" id="PS50219">
    <property type="entry name" value="CNH"/>
    <property type="match status" value="1"/>
</dbReference>
<dbReference type="RefSeq" id="XP_040764763.1">
    <property type="nucleotide sequence ID" value="XM_040914401.1"/>
</dbReference>
<dbReference type="GeneID" id="63831428"/>
<keyword evidence="4" id="KW-0653">Protein transport</keyword>
<evidence type="ECO:0000313" key="8">
    <source>
        <dbReference type="Proteomes" id="UP000076871"/>
    </source>
</evidence>
<dbReference type="InterPro" id="IPR032914">
    <property type="entry name" value="Vam6/VPS39/TRAP1"/>
</dbReference>
<dbReference type="OrthoDB" id="5325112at2759"/>
<dbReference type="GO" id="GO:0005737">
    <property type="term" value="C:cytoplasm"/>
    <property type="evidence" value="ECO:0007669"/>
    <property type="project" value="UniProtKB-SubCell"/>
</dbReference>
<evidence type="ECO:0000256" key="5">
    <source>
        <dbReference type="SAM" id="MobiDB-lite"/>
    </source>
</evidence>
<feature type="region of interest" description="Disordered" evidence="5">
    <location>
        <begin position="406"/>
        <end position="433"/>
    </location>
</feature>
<comment type="subcellular location">
    <subcellularLocation>
        <location evidence="1">Cytoplasm</location>
    </subcellularLocation>
</comment>
<evidence type="ECO:0000256" key="2">
    <source>
        <dbReference type="ARBA" id="ARBA00022448"/>
    </source>
</evidence>
<evidence type="ECO:0000313" key="7">
    <source>
        <dbReference type="EMBL" id="KZT07023.1"/>
    </source>
</evidence>
<organism evidence="7 8">
    <name type="scientific">Laetiporus sulphureus 93-53</name>
    <dbReference type="NCBI Taxonomy" id="1314785"/>
    <lineage>
        <taxon>Eukaryota</taxon>
        <taxon>Fungi</taxon>
        <taxon>Dikarya</taxon>
        <taxon>Basidiomycota</taxon>
        <taxon>Agaricomycotina</taxon>
        <taxon>Agaricomycetes</taxon>
        <taxon>Polyporales</taxon>
        <taxon>Laetiporus</taxon>
    </lineage>
</organism>
<evidence type="ECO:0000256" key="1">
    <source>
        <dbReference type="ARBA" id="ARBA00004496"/>
    </source>
</evidence>
<dbReference type="InParanoid" id="A0A165EGT4"/>
<dbReference type="PANTHER" id="PTHR12894:SF27">
    <property type="entry name" value="TRANSFORMING GROWTH FACTOR-BETA RECEPTOR-ASSOCIATED PROTEIN 1"/>
    <property type="match status" value="1"/>
</dbReference>
<dbReference type="AlphaFoldDB" id="A0A165EGT4"/>
<evidence type="ECO:0000259" key="6">
    <source>
        <dbReference type="PROSITE" id="PS50219"/>
    </source>
</evidence>
<dbReference type="InterPro" id="IPR001180">
    <property type="entry name" value="CNH_dom"/>
</dbReference>
<dbReference type="GO" id="GO:0034058">
    <property type="term" value="P:endosomal vesicle fusion"/>
    <property type="evidence" value="ECO:0007669"/>
    <property type="project" value="TreeGrafter"/>
</dbReference>